<gene>
    <name evidence="5" type="ORF">PTRA_a1814</name>
</gene>
<reference evidence="5 6" key="1">
    <citation type="submission" date="2015-03" db="EMBL/GenBank/DDBJ databases">
        <authorList>
            <person name="Murphy D."/>
        </authorList>
    </citation>
    <scope>NUCLEOTIDE SEQUENCE [LARGE SCALE GENOMIC DNA]</scope>
    <source>
        <strain evidence="5 6">KMM 520</strain>
    </source>
</reference>
<dbReference type="Gene3D" id="2.40.100.10">
    <property type="entry name" value="Cyclophilin-like"/>
    <property type="match status" value="1"/>
</dbReference>
<evidence type="ECO:0000313" key="6">
    <source>
        <dbReference type="Proteomes" id="UP000065261"/>
    </source>
</evidence>
<feature type="domain" description="Carboxyltransferase" evidence="4">
    <location>
        <begin position="23"/>
        <end position="297"/>
    </location>
</feature>
<organism evidence="5">
    <name type="scientific">Pseudoalteromonas translucida KMM 520</name>
    <dbReference type="NCBI Taxonomy" id="1315283"/>
    <lineage>
        <taxon>Bacteria</taxon>
        <taxon>Pseudomonadati</taxon>
        <taxon>Pseudomonadota</taxon>
        <taxon>Gammaproteobacteria</taxon>
        <taxon>Alteromonadales</taxon>
        <taxon>Pseudoalteromonadaceae</taxon>
        <taxon>Pseudoalteromonas</taxon>
    </lineage>
</organism>
<keyword evidence="2 5" id="KW-0378">Hydrolase</keyword>
<dbReference type="InterPro" id="IPR052708">
    <property type="entry name" value="PxpC"/>
</dbReference>
<dbReference type="PANTHER" id="PTHR43309:SF3">
    <property type="entry name" value="5-OXOPROLINASE SUBUNIT C"/>
    <property type="match status" value="1"/>
</dbReference>
<dbReference type="SUPFAM" id="SSF50891">
    <property type="entry name" value="Cyclophilin-like"/>
    <property type="match status" value="1"/>
</dbReference>
<dbReference type="PANTHER" id="PTHR43309">
    <property type="entry name" value="5-OXOPROLINASE SUBUNIT C"/>
    <property type="match status" value="1"/>
</dbReference>
<name>A0A0U2V4U3_9GAMM</name>
<evidence type="ECO:0000256" key="3">
    <source>
        <dbReference type="ARBA" id="ARBA00022840"/>
    </source>
</evidence>
<evidence type="ECO:0000313" key="5">
    <source>
        <dbReference type="EMBL" id="ALS32973.1"/>
    </source>
</evidence>
<dbReference type="InterPro" id="IPR029000">
    <property type="entry name" value="Cyclophilin-like_dom_sf"/>
</dbReference>
<dbReference type="NCBIfam" id="TIGR00724">
    <property type="entry name" value="urea_amlyse_rel"/>
    <property type="match status" value="1"/>
</dbReference>
<accession>A0A0U2V4U3</accession>
<dbReference type="Proteomes" id="UP000065261">
    <property type="component" value="Chromosome I"/>
</dbReference>
<evidence type="ECO:0000259" key="4">
    <source>
        <dbReference type="SMART" id="SM00797"/>
    </source>
</evidence>
<sequence>MIKVLKPGVQLTIQDFGRIGYRHLGVSKAGSLDPCAQLIANRLLGNNDNDAVLEVTVGLCELEFNCDTVIAIQGADLQAKLDDQSIYPGWTYAIKNKQVLSFAIGRAGLRAYIAVKGGVQCPLIMGSRSTDLNACFGGLDGKALNSGDCIPIKPFNGPFIKTGALAPPQRKIIRLHPSPYAKLLGKTLLHSFTSGKFKASPNSNRMGVRLVNNADNLMHTHSLPSVAVNPGSIQLPPNGEPIVLLNDAQTTGGYPLLGTVISADLHQFAQFRAADNIEFEYVTLEQARTAQHKQNAHLYQLSLALNNSNNKK</sequence>
<dbReference type="OrthoDB" id="9768696at2"/>
<dbReference type="GO" id="GO:0016787">
    <property type="term" value="F:hydrolase activity"/>
    <property type="evidence" value="ECO:0007669"/>
    <property type="project" value="UniProtKB-KW"/>
</dbReference>
<dbReference type="EMBL" id="CP011034">
    <property type="protein sequence ID" value="ALS32973.1"/>
    <property type="molecule type" value="Genomic_DNA"/>
</dbReference>
<dbReference type="GO" id="GO:0005524">
    <property type="term" value="F:ATP binding"/>
    <property type="evidence" value="ECO:0007669"/>
    <property type="project" value="UniProtKB-KW"/>
</dbReference>
<dbReference type="KEGG" id="ptn:PTRA_a1814"/>
<dbReference type="RefSeq" id="WP_058373345.1">
    <property type="nucleotide sequence ID" value="NZ_CP011034.1"/>
</dbReference>
<dbReference type="InterPro" id="IPR003778">
    <property type="entry name" value="CT_A_B"/>
</dbReference>
<evidence type="ECO:0000256" key="2">
    <source>
        <dbReference type="ARBA" id="ARBA00022801"/>
    </source>
</evidence>
<evidence type="ECO:0000256" key="1">
    <source>
        <dbReference type="ARBA" id="ARBA00022741"/>
    </source>
</evidence>
<dbReference type="AlphaFoldDB" id="A0A0U2V4U3"/>
<dbReference type="Pfam" id="PF02626">
    <property type="entry name" value="CT_A_B"/>
    <property type="match status" value="1"/>
</dbReference>
<keyword evidence="1" id="KW-0547">Nucleotide-binding</keyword>
<keyword evidence="3" id="KW-0067">ATP-binding</keyword>
<dbReference type="PATRIC" id="fig|1315283.4.peg.1567"/>
<dbReference type="SMART" id="SM00797">
    <property type="entry name" value="AHS2"/>
    <property type="match status" value="1"/>
</dbReference>
<protein>
    <submittedName>
        <fullName evidence="5">Allophanate hydrolase</fullName>
    </submittedName>
</protein>
<proteinExistence type="predicted"/>